<comment type="similarity">
    <text evidence="1 2">Belongs to the peptidase C14A family.</text>
</comment>
<dbReference type="InterPro" id="IPR015917">
    <property type="entry name" value="Pept_C14A"/>
</dbReference>
<dbReference type="Pfam" id="PF00656">
    <property type="entry name" value="Peptidase_C14"/>
    <property type="match status" value="1"/>
</dbReference>
<evidence type="ECO:0000313" key="5">
    <source>
        <dbReference type="EMBL" id="AFI39974.1"/>
    </source>
</evidence>
<accession>I1VB10</accession>
<dbReference type="InterPro" id="IPR002398">
    <property type="entry name" value="Pept_C14"/>
</dbReference>
<dbReference type="Gene3D" id="3.40.50.1460">
    <property type="match status" value="1"/>
</dbReference>
<name>I1VB10_9CRUS</name>
<feature type="domain" description="Caspase family p10" evidence="3">
    <location>
        <begin position="165"/>
        <end position="201"/>
    </location>
</feature>
<reference evidence="5" key="1">
    <citation type="journal article" date="2012" name="BMC Evol. Biol.">
        <title>Immune genes undergo more adaptive evolution than non-immune system genes in Daphnia pulex.</title>
        <authorList>
            <person name="McTaggart S.J."/>
            <person name="Obbard D.J."/>
            <person name="Conlon C."/>
            <person name="Little T.J."/>
        </authorList>
    </citation>
    <scope>NUCLEOTIDE SEQUENCE</scope>
    <source>
        <strain evidence="5">C60</strain>
    </source>
</reference>
<evidence type="ECO:0000256" key="2">
    <source>
        <dbReference type="RuleBase" id="RU003971"/>
    </source>
</evidence>
<feature type="domain" description="Caspase family p20" evidence="4">
    <location>
        <begin position="10"/>
        <end position="130"/>
    </location>
</feature>
<sequence>YKLYDLPEIKPGLCVIFNQEIFDNKGDNRPGTEKDREALINVFKDFGFEVEPHDNLKAQQLCDEIINLGERDFSKYACLVVCILSHGDEGTVYGTEGNQVLIEDAKKQFNNPTLSGKPKIWIIQACQGPLEQGDYEKSTPTLEPTKLGPTIQANLPNQPPDIPRPPVSDILDIRSTVPGNVCYRSTSTGSIFIKNLCKQLRTTFLNEGETSNRHLEDLLKMVQK</sequence>
<protein>
    <submittedName>
        <fullName evidence="5">Caspase 8</fullName>
    </submittedName>
</protein>
<dbReference type="SMART" id="SM00115">
    <property type="entry name" value="CASc"/>
    <property type="match status" value="1"/>
</dbReference>
<dbReference type="PROSITE" id="PS50208">
    <property type="entry name" value="CASPASE_P20"/>
    <property type="match status" value="1"/>
</dbReference>
<dbReference type="PANTHER" id="PTHR10454:SF249">
    <property type="match status" value="1"/>
</dbReference>
<proteinExistence type="evidence at transcript level"/>
<dbReference type="AlphaFoldDB" id="I1VB10"/>
<dbReference type="InterPro" id="IPR002138">
    <property type="entry name" value="Pept_C14_p10"/>
</dbReference>
<dbReference type="InterPro" id="IPR029030">
    <property type="entry name" value="Caspase-like_dom_sf"/>
</dbReference>
<evidence type="ECO:0000259" key="3">
    <source>
        <dbReference type="PROSITE" id="PS50207"/>
    </source>
</evidence>
<dbReference type="PANTHER" id="PTHR10454">
    <property type="entry name" value="CASPASE"/>
    <property type="match status" value="1"/>
</dbReference>
<dbReference type="EMBL" id="JQ856628">
    <property type="protein sequence ID" value="AFI39974.1"/>
    <property type="molecule type" value="mRNA"/>
</dbReference>
<dbReference type="InterPro" id="IPR011600">
    <property type="entry name" value="Pept_C14_caspase"/>
</dbReference>
<dbReference type="SUPFAM" id="SSF52129">
    <property type="entry name" value="Caspase-like"/>
    <property type="match status" value="1"/>
</dbReference>
<dbReference type="GO" id="GO:0006508">
    <property type="term" value="P:proteolysis"/>
    <property type="evidence" value="ECO:0007669"/>
    <property type="project" value="InterPro"/>
</dbReference>
<dbReference type="PROSITE" id="PS50207">
    <property type="entry name" value="CASPASE_P10"/>
    <property type="match status" value="1"/>
</dbReference>
<organism evidence="5">
    <name type="scientific">Daphnia parvula</name>
    <dbReference type="NCBI Taxonomy" id="132684"/>
    <lineage>
        <taxon>Eukaryota</taxon>
        <taxon>Metazoa</taxon>
        <taxon>Ecdysozoa</taxon>
        <taxon>Arthropoda</taxon>
        <taxon>Crustacea</taxon>
        <taxon>Branchiopoda</taxon>
        <taxon>Diplostraca</taxon>
        <taxon>Cladocera</taxon>
        <taxon>Anomopoda</taxon>
        <taxon>Daphniidae</taxon>
        <taxon>Daphnia</taxon>
    </lineage>
</organism>
<dbReference type="InterPro" id="IPR001309">
    <property type="entry name" value="Pept_C14_p20"/>
</dbReference>
<evidence type="ECO:0000256" key="1">
    <source>
        <dbReference type="ARBA" id="ARBA00010134"/>
    </source>
</evidence>
<feature type="non-terminal residue" evidence="5">
    <location>
        <position position="224"/>
    </location>
</feature>
<dbReference type="PRINTS" id="PR00376">
    <property type="entry name" value="IL1BCENZYME"/>
</dbReference>
<feature type="non-terminal residue" evidence="5">
    <location>
        <position position="1"/>
    </location>
</feature>
<evidence type="ECO:0000259" key="4">
    <source>
        <dbReference type="PROSITE" id="PS50208"/>
    </source>
</evidence>
<dbReference type="GO" id="GO:0004197">
    <property type="term" value="F:cysteine-type endopeptidase activity"/>
    <property type="evidence" value="ECO:0007669"/>
    <property type="project" value="InterPro"/>
</dbReference>